<feature type="transmembrane region" description="Helical" evidence="1">
    <location>
        <begin position="345"/>
        <end position="369"/>
    </location>
</feature>
<dbReference type="PANTHER" id="PTHR31605:SF0">
    <property type="entry name" value="GLYCEROL-3-PHOSPHATE O-ACYLTRANSFERASE 1"/>
    <property type="match status" value="1"/>
</dbReference>
<keyword evidence="3" id="KW-0012">Acyltransferase</keyword>
<protein>
    <submittedName>
        <fullName evidence="3">Glycerol acyltransferase</fullName>
    </submittedName>
</protein>
<evidence type="ECO:0000259" key="2">
    <source>
        <dbReference type="SMART" id="SM00563"/>
    </source>
</evidence>
<dbReference type="SUPFAM" id="SSF69593">
    <property type="entry name" value="Glycerol-3-phosphate (1)-acyltransferase"/>
    <property type="match status" value="1"/>
</dbReference>
<dbReference type="Proteomes" id="UP000474777">
    <property type="component" value="Unassembled WGS sequence"/>
</dbReference>
<keyword evidence="1" id="KW-0812">Transmembrane</keyword>
<dbReference type="Pfam" id="PF01553">
    <property type="entry name" value="Acyltransferase"/>
    <property type="match status" value="1"/>
</dbReference>
<keyword evidence="4" id="KW-1185">Reference proteome</keyword>
<dbReference type="EMBL" id="JAAGWD010000010">
    <property type="protein sequence ID" value="NEM99485.1"/>
    <property type="molecule type" value="Genomic_DNA"/>
</dbReference>
<evidence type="ECO:0000313" key="3">
    <source>
        <dbReference type="EMBL" id="NEM99485.1"/>
    </source>
</evidence>
<accession>A0A6B3LX15</accession>
<proteinExistence type="predicted"/>
<dbReference type="GO" id="GO:0004366">
    <property type="term" value="F:glycerol-3-phosphate O-acyltransferase activity"/>
    <property type="evidence" value="ECO:0007669"/>
    <property type="project" value="TreeGrafter"/>
</dbReference>
<feature type="domain" description="Phospholipid/glycerol acyltransferase" evidence="2">
    <location>
        <begin position="35"/>
        <end position="161"/>
    </location>
</feature>
<dbReference type="SMART" id="SM00563">
    <property type="entry name" value="PlsC"/>
    <property type="match status" value="1"/>
</dbReference>
<dbReference type="GO" id="GO:0016287">
    <property type="term" value="F:glycerone-phosphate O-acyltransferase activity"/>
    <property type="evidence" value="ECO:0007669"/>
    <property type="project" value="TreeGrafter"/>
</dbReference>
<sequence length="446" mass="51862">MLYTFLKLLYKTGLWFFFRKLEVRNAHLIPDQGPLFIVSNHPNTFMDPIVVAAQLRQPVYFIAKSTVFGSRFQNWMLRQMHLIPIHRKEDNPEVPVSNEEAFAASFKALEQKKTILIFPEGNSFNQRRLRKLKTGTARIALGAVADTGLDVKILPVGLNYSAPTRFRSDVFVNIGKPISVKDYMAAYQQDNISTVQNLTEQIRLQLEKLIIHTPTDEEDELARQIEAIYKERLAPALAQTALPHERDFIVTRELVKSISHFSQTEPERVTTIRKQLDSYIHRLKKLRLTDAVLTKQNRDVLQQSLLGLLYLVAGLPVYLYGLIHNYIPYIIPSKVARAVTREEEWYAPIMLTTGMFTFPLVYGLELWLVHEWAGISGAVLVLYFLSLPLSGFFTLHYWNKLQNTQSHWLFLRLFYSRQHVVEKLRHQRRHIMAQLEKAQQDYQQLS</sequence>
<gene>
    <name evidence="3" type="ORF">GXP69_17445</name>
</gene>
<evidence type="ECO:0000313" key="4">
    <source>
        <dbReference type="Proteomes" id="UP000474777"/>
    </source>
</evidence>
<name>A0A6B3LX15_9BACT</name>
<dbReference type="InterPro" id="IPR002123">
    <property type="entry name" value="Plipid/glycerol_acylTrfase"/>
</dbReference>
<dbReference type="GO" id="GO:0008654">
    <property type="term" value="P:phospholipid biosynthetic process"/>
    <property type="evidence" value="ECO:0007669"/>
    <property type="project" value="TreeGrafter"/>
</dbReference>
<comment type="caution">
    <text evidence="3">The sequence shown here is derived from an EMBL/GenBank/DDBJ whole genome shotgun (WGS) entry which is preliminary data.</text>
</comment>
<keyword evidence="1" id="KW-0472">Membrane</keyword>
<dbReference type="PANTHER" id="PTHR31605">
    <property type="entry name" value="GLYCEROL-3-PHOSPHATE O-ACYLTRANSFERASE 1"/>
    <property type="match status" value="1"/>
</dbReference>
<reference evidence="3 4" key="1">
    <citation type="submission" date="2020-02" db="EMBL/GenBank/DDBJ databases">
        <authorList>
            <person name="Kim M.K."/>
        </authorList>
    </citation>
    <scope>NUCLEOTIDE SEQUENCE [LARGE SCALE GENOMIC DNA]</scope>
    <source>
        <strain evidence="3 4">BT327</strain>
    </source>
</reference>
<organism evidence="3 4">
    <name type="scientific">Pontibacter burrus</name>
    <dbReference type="NCBI Taxonomy" id="2704466"/>
    <lineage>
        <taxon>Bacteria</taxon>
        <taxon>Pseudomonadati</taxon>
        <taxon>Bacteroidota</taxon>
        <taxon>Cytophagia</taxon>
        <taxon>Cytophagales</taxon>
        <taxon>Hymenobacteraceae</taxon>
        <taxon>Pontibacter</taxon>
    </lineage>
</organism>
<dbReference type="AlphaFoldDB" id="A0A6B3LX15"/>
<feature type="transmembrane region" description="Helical" evidence="1">
    <location>
        <begin position="375"/>
        <end position="398"/>
    </location>
</feature>
<dbReference type="CDD" id="cd07992">
    <property type="entry name" value="LPLAT_AAK14816-like"/>
    <property type="match status" value="1"/>
</dbReference>
<feature type="transmembrane region" description="Helical" evidence="1">
    <location>
        <begin position="305"/>
        <end position="324"/>
    </location>
</feature>
<evidence type="ECO:0000256" key="1">
    <source>
        <dbReference type="SAM" id="Phobius"/>
    </source>
</evidence>
<dbReference type="InterPro" id="IPR052744">
    <property type="entry name" value="GPAT/DAPAT"/>
</dbReference>
<keyword evidence="1" id="KW-1133">Transmembrane helix</keyword>
<dbReference type="RefSeq" id="WP_163916689.1">
    <property type="nucleotide sequence ID" value="NZ_JAAGWD010000010.1"/>
</dbReference>
<keyword evidence="3" id="KW-0808">Transferase</keyword>